<dbReference type="PANTHER" id="PTHR24178">
    <property type="entry name" value="MOLTING PROTEIN MLT-4"/>
    <property type="match status" value="1"/>
</dbReference>
<evidence type="ECO:0000259" key="5">
    <source>
        <dbReference type="Pfam" id="PF12937"/>
    </source>
</evidence>
<reference evidence="7" key="1">
    <citation type="submission" date="2024-06" db="EMBL/GenBank/DDBJ databases">
        <title>Draft Genome Sequences of Epichloe bromicola Strains Isolated from Elymus ciliaris.</title>
        <authorList>
            <consortium name="Epichloe bromicola genome sequencing consortium"/>
            <person name="Miura A."/>
            <person name="Imano S."/>
            <person name="Ashida A."/>
            <person name="Sato I."/>
            <person name="Chiba S."/>
            <person name="Tanaka A."/>
            <person name="Camagna M."/>
            <person name="Takemoto D."/>
        </authorList>
    </citation>
    <scope>NUCLEOTIDE SEQUENCE [LARGE SCALE GENOMIC DNA]</scope>
    <source>
        <strain evidence="7">DP</strain>
    </source>
</reference>
<dbReference type="Gene3D" id="1.25.40.20">
    <property type="entry name" value="Ankyrin repeat-containing domain"/>
    <property type="match status" value="2"/>
</dbReference>
<evidence type="ECO:0000256" key="2">
    <source>
        <dbReference type="ARBA" id="ARBA00023043"/>
    </source>
</evidence>
<dbReference type="SUPFAM" id="SSF48403">
    <property type="entry name" value="Ankyrin repeat"/>
    <property type="match status" value="1"/>
</dbReference>
<organism evidence="6 7">
    <name type="scientific">Epichloe bromicola</name>
    <dbReference type="NCBI Taxonomy" id="79588"/>
    <lineage>
        <taxon>Eukaryota</taxon>
        <taxon>Fungi</taxon>
        <taxon>Dikarya</taxon>
        <taxon>Ascomycota</taxon>
        <taxon>Pezizomycotina</taxon>
        <taxon>Sordariomycetes</taxon>
        <taxon>Hypocreomycetidae</taxon>
        <taxon>Hypocreales</taxon>
        <taxon>Clavicipitaceae</taxon>
        <taxon>Epichloe</taxon>
    </lineage>
</organism>
<sequence>MNLHSHHTFLWKNPLYRPKDYLTMVPPELKCQITSYLSIKALGRLAKCSKCWWEITNPELYKRDAEEGNSYAIKWAACTRTKRANQFALATMTRSVTNGGQVNAIHKDFPKQTGDNSIHYETATAIHYAVAYRNRVLVNWLLDMGASLEIPCSGRDWALNVMDPTSLMRRLEKFSGFYPGVAGYGLWLPLFVAFLQNNLRMARLLIQRGAPGDATFSTDNILTRRTTSILHFAAANKGDDFDMWKPLFNVFRRHINQGCAEDLHTPLHVAMRSGNIKGVQAALETGAIIEETNLGNHTPLVEGVLRLNWITSNGPARQQHITCLKRLVEHGANVNPAGDSVLVPALRYFRENAIICPDMPRLIHFFLDKGADVNASNTVGSTPLRELVNAILVMDKYPVASETLKKLFKELVKRGADVSQTLQPGNFSYLNVVMQNRDARPAWLYDFLWKNGATIRAHEADTFFLTWCQIPRLHTNRQYNIWQHAADISMPFIERAYKLAFESETPDLFTILRRSPLPPPTPNFLVRTAFNAALKWNWRSVLRYEFASGFVTTAADHSENMLHLTIRVYSNVEDYSALEASQDISSLIRRGANIFQRNL</sequence>
<accession>A0ABQ0CFA4</accession>
<keyword evidence="4" id="KW-0472">Membrane</keyword>
<dbReference type="Pfam" id="PF12937">
    <property type="entry name" value="F-box-like"/>
    <property type="match status" value="1"/>
</dbReference>
<comment type="caution">
    <text evidence="6">The sequence shown here is derived from an EMBL/GenBank/DDBJ whole genome shotgun (WGS) entry which is preliminary data.</text>
</comment>
<feature type="repeat" description="ANK" evidence="3">
    <location>
        <begin position="262"/>
        <end position="294"/>
    </location>
</feature>
<dbReference type="SUPFAM" id="SSF81383">
    <property type="entry name" value="F-box domain"/>
    <property type="match status" value="1"/>
</dbReference>
<keyword evidence="4" id="KW-1133">Transmembrane helix</keyword>
<gene>
    <name evidence="6" type="primary">g568</name>
    <name evidence="6" type="ORF">EsDP_00000568</name>
</gene>
<evidence type="ECO:0000256" key="1">
    <source>
        <dbReference type="ARBA" id="ARBA00022737"/>
    </source>
</evidence>
<feature type="domain" description="F-box" evidence="5">
    <location>
        <begin position="26"/>
        <end position="63"/>
    </location>
</feature>
<feature type="transmembrane region" description="Helical" evidence="4">
    <location>
        <begin position="176"/>
        <end position="195"/>
    </location>
</feature>
<dbReference type="PROSITE" id="PS50088">
    <property type="entry name" value="ANK_REPEAT"/>
    <property type="match status" value="1"/>
</dbReference>
<proteinExistence type="predicted"/>
<keyword evidence="7" id="KW-1185">Reference proteome</keyword>
<evidence type="ECO:0000313" key="7">
    <source>
        <dbReference type="Proteomes" id="UP001562357"/>
    </source>
</evidence>
<dbReference type="InterPro" id="IPR002110">
    <property type="entry name" value="Ankyrin_rpt"/>
</dbReference>
<keyword evidence="4" id="KW-0812">Transmembrane</keyword>
<dbReference type="PROSITE" id="PS50297">
    <property type="entry name" value="ANK_REP_REGION"/>
    <property type="match status" value="1"/>
</dbReference>
<name>A0ABQ0CFA4_9HYPO</name>
<dbReference type="InterPro" id="IPR036770">
    <property type="entry name" value="Ankyrin_rpt-contain_sf"/>
</dbReference>
<evidence type="ECO:0000256" key="4">
    <source>
        <dbReference type="SAM" id="Phobius"/>
    </source>
</evidence>
<dbReference type="EMBL" id="BAAFGZ010000010">
    <property type="protein sequence ID" value="GAB0132124.1"/>
    <property type="molecule type" value="Genomic_DNA"/>
</dbReference>
<dbReference type="Proteomes" id="UP001562357">
    <property type="component" value="Unassembled WGS sequence"/>
</dbReference>
<protein>
    <recommendedName>
        <fullName evidence="5">F-box domain-containing protein</fullName>
    </recommendedName>
</protein>
<dbReference type="SMART" id="SM00248">
    <property type="entry name" value="ANK"/>
    <property type="match status" value="5"/>
</dbReference>
<keyword evidence="1" id="KW-0677">Repeat</keyword>
<dbReference type="InterPro" id="IPR036047">
    <property type="entry name" value="F-box-like_dom_sf"/>
</dbReference>
<dbReference type="InterPro" id="IPR001810">
    <property type="entry name" value="F-box_dom"/>
</dbReference>
<evidence type="ECO:0000313" key="6">
    <source>
        <dbReference type="EMBL" id="GAB0132124.1"/>
    </source>
</evidence>
<keyword evidence="2 3" id="KW-0040">ANK repeat</keyword>
<evidence type="ECO:0000256" key="3">
    <source>
        <dbReference type="PROSITE-ProRule" id="PRU00023"/>
    </source>
</evidence>